<protein>
    <submittedName>
        <fullName evidence="3">Flavin reductase family protein</fullName>
        <ecNumber evidence="3">1.5.1.-</ecNumber>
    </submittedName>
</protein>
<keyword evidence="1 3" id="KW-0560">Oxidoreductase</keyword>
<proteinExistence type="predicted"/>
<dbReference type="EC" id="1.5.1.-" evidence="3"/>
<dbReference type="SMART" id="SM00903">
    <property type="entry name" value="Flavin_Reduct"/>
    <property type="match status" value="1"/>
</dbReference>
<dbReference type="PANTHER" id="PTHR30466">
    <property type="entry name" value="FLAVIN REDUCTASE"/>
    <property type="match status" value="1"/>
</dbReference>
<organism evidence="3 4">
    <name type="scientific">Streptomyces atroolivaceus</name>
    <dbReference type="NCBI Taxonomy" id="66869"/>
    <lineage>
        <taxon>Bacteria</taxon>
        <taxon>Bacillati</taxon>
        <taxon>Actinomycetota</taxon>
        <taxon>Actinomycetes</taxon>
        <taxon>Kitasatosporales</taxon>
        <taxon>Streptomycetaceae</taxon>
        <taxon>Streptomyces</taxon>
    </lineage>
</organism>
<dbReference type="RefSeq" id="WP_078598548.1">
    <property type="nucleotide sequence ID" value="NZ_JBHSJE010000023.1"/>
</dbReference>
<evidence type="ECO:0000256" key="1">
    <source>
        <dbReference type="ARBA" id="ARBA00023002"/>
    </source>
</evidence>
<dbReference type="GeneID" id="31237688"/>
<dbReference type="EMBL" id="JBHSJE010000023">
    <property type="protein sequence ID" value="MFC4983682.1"/>
    <property type="molecule type" value="Genomic_DNA"/>
</dbReference>
<dbReference type="PANTHER" id="PTHR30466:SF1">
    <property type="entry name" value="FMN REDUCTASE (NADH) RUTF"/>
    <property type="match status" value="1"/>
</dbReference>
<dbReference type="GO" id="GO:0016491">
    <property type="term" value="F:oxidoreductase activity"/>
    <property type="evidence" value="ECO:0007669"/>
    <property type="project" value="UniProtKB-KW"/>
</dbReference>
<reference evidence="4" key="1">
    <citation type="journal article" date="2019" name="Int. J. Syst. Evol. Microbiol.">
        <title>The Global Catalogue of Microorganisms (GCM) 10K type strain sequencing project: providing services to taxonomists for standard genome sequencing and annotation.</title>
        <authorList>
            <consortium name="The Broad Institute Genomics Platform"/>
            <consortium name="The Broad Institute Genome Sequencing Center for Infectious Disease"/>
            <person name="Wu L."/>
            <person name="Ma J."/>
        </authorList>
    </citation>
    <scope>NUCLEOTIDE SEQUENCE [LARGE SCALE GENOMIC DNA]</scope>
    <source>
        <strain evidence="4">ICMP 257</strain>
    </source>
</reference>
<dbReference type="Proteomes" id="UP001595908">
    <property type="component" value="Unassembled WGS sequence"/>
</dbReference>
<dbReference type="InterPro" id="IPR012349">
    <property type="entry name" value="Split_barrel_FMN-bd"/>
</dbReference>
<evidence type="ECO:0000259" key="2">
    <source>
        <dbReference type="SMART" id="SM00903"/>
    </source>
</evidence>
<dbReference type="Pfam" id="PF01613">
    <property type="entry name" value="Flavin_Reduct"/>
    <property type="match status" value="1"/>
</dbReference>
<feature type="domain" description="Flavin reductase like" evidence="2">
    <location>
        <begin position="33"/>
        <end position="177"/>
    </location>
</feature>
<dbReference type="InterPro" id="IPR002563">
    <property type="entry name" value="Flavin_Rdtase-like_dom"/>
</dbReference>
<name>A0ABV9VIN0_STRAZ</name>
<accession>A0ABV9VIN0</accession>
<dbReference type="Gene3D" id="2.30.110.10">
    <property type="entry name" value="Electron Transport, Fmn-binding Protein, Chain A"/>
    <property type="match status" value="1"/>
</dbReference>
<keyword evidence="4" id="KW-1185">Reference proteome</keyword>
<dbReference type="InterPro" id="IPR050268">
    <property type="entry name" value="NADH-dep_flavin_reductase"/>
</dbReference>
<gene>
    <name evidence="3" type="ORF">ACFPL4_36125</name>
</gene>
<dbReference type="SUPFAM" id="SSF50475">
    <property type="entry name" value="FMN-binding split barrel"/>
    <property type="match status" value="1"/>
</dbReference>
<sequence>MARHHVWSASATCPVSGTADEGPITEDAFRGVFRTRPAGVAIVTAMGDGGPAGFTATSLTSVSSAPPLVSFGVGRRASSWATVCAAEYVAVHLLGQDQRELAATFARSGADRFAPPTRWEPGPHGVPLLEGVPAALVCRKVYDLPAGDHTLVIAQPIHALEGDPAHPLVYLDGRYGSVSR</sequence>
<evidence type="ECO:0000313" key="3">
    <source>
        <dbReference type="EMBL" id="MFC4983682.1"/>
    </source>
</evidence>
<evidence type="ECO:0000313" key="4">
    <source>
        <dbReference type="Proteomes" id="UP001595908"/>
    </source>
</evidence>
<comment type="caution">
    <text evidence="3">The sequence shown here is derived from an EMBL/GenBank/DDBJ whole genome shotgun (WGS) entry which is preliminary data.</text>
</comment>